<dbReference type="EMBL" id="BPVZ01000192">
    <property type="protein sequence ID" value="GKV45266.1"/>
    <property type="molecule type" value="Genomic_DNA"/>
</dbReference>
<comment type="caution">
    <text evidence="1">The sequence shown here is derived from an EMBL/GenBank/DDBJ whole genome shotgun (WGS) entry which is preliminary data.</text>
</comment>
<dbReference type="Proteomes" id="UP001054252">
    <property type="component" value="Unassembled WGS sequence"/>
</dbReference>
<organism evidence="1 2">
    <name type="scientific">Rubroshorea leprosula</name>
    <dbReference type="NCBI Taxonomy" id="152421"/>
    <lineage>
        <taxon>Eukaryota</taxon>
        <taxon>Viridiplantae</taxon>
        <taxon>Streptophyta</taxon>
        <taxon>Embryophyta</taxon>
        <taxon>Tracheophyta</taxon>
        <taxon>Spermatophyta</taxon>
        <taxon>Magnoliopsida</taxon>
        <taxon>eudicotyledons</taxon>
        <taxon>Gunneridae</taxon>
        <taxon>Pentapetalae</taxon>
        <taxon>rosids</taxon>
        <taxon>malvids</taxon>
        <taxon>Malvales</taxon>
        <taxon>Dipterocarpaceae</taxon>
        <taxon>Rubroshorea</taxon>
    </lineage>
</organism>
<dbReference type="AlphaFoldDB" id="A0AAV5M8Q8"/>
<protein>
    <submittedName>
        <fullName evidence="1">Uncharacterized protein</fullName>
    </submittedName>
</protein>
<accession>A0AAV5M8Q8</accession>
<keyword evidence="2" id="KW-1185">Reference proteome</keyword>
<proteinExistence type="predicted"/>
<gene>
    <name evidence="1" type="ORF">SLEP1_g52374</name>
</gene>
<reference evidence="1 2" key="1">
    <citation type="journal article" date="2021" name="Commun. Biol.">
        <title>The genome of Shorea leprosula (Dipterocarpaceae) highlights the ecological relevance of drought in aseasonal tropical rainforests.</title>
        <authorList>
            <person name="Ng K.K.S."/>
            <person name="Kobayashi M.J."/>
            <person name="Fawcett J.A."/>
            <person name="Hatakeyama M."/>
            <person name="Paape T."/>
            <person name="Ng C.H."/>
            <person name="Ang C.C."/>
            <person name="Tnah L.H."/>
            <person name="Lee C.T."/>
            <person name="Nishiyama T."/>
            <person name="Sese J."/>
            <person name="O'Brien M.J."/>
            <person name="Copetti D."/>
            <person name="Mohd Noor M.I."/>
            <person name="Ong R.C."/>
            <person name="Putra M."/>
            <person name="Sireger I.Z."/>
            <person name="Indrioko S."/>
            <person name="Kosugi Y."/>
            <person name="Izuno A."/>
            <person name="Isagi Y."/>
            <person name="Lee S.L."/>
            <person name="Shimizu K.K."/>
        </authorList>
    </citation>
    <scope>NUCLEOTIDE SEQUENCE [LARGE SCALE GENOMIC DNA]</scope>
    <source>
        <strain evidence="1">214</strain>
    </source>
</reference>
<name>A0AAV5M8Q8_9ROSI</name>
<sequence length="49" mass="5738">MHYTKGDDIPSSMIFFYMPISQTSQFDFQQALPKMSIFKRVNVNTFIVS</sequence>
<evidence type="ECO:0000313" key="2">
    <source>
        <dbReference type="Proteomes" id="UP001054252"/>
    </source>
</evidence>
<evidence type="ECO:0000313" key="1">
    <source>
        <dbReference type="EMBL" id="GKV45266.1"/>
    </source>
</evidence>